<proteinExistence type="predicted"/>
<sequence>MGCTKVLTDNISFKSFSFFIIIFFGIYLELEVISNIALYQQLQIYKHGIQLRISKATIAKNFEILHVLFESQFENIFKYNFKLLFKIL</sequence>
<keyword evidence="3" id="KW-1185">Reference proteome</keyword>
<feature type="transmembrane region" description="Helical" evidence="1">
    <location>
        <begin position="16"/>
        <end position="38"/>
    </location>
</feature>
<evidence type="ECO:0008006" key="4">
    <source>
        <dbReference type="Google" id="ProtNLM"/>
    </source>
</evidence>
<protein>
    <recommendedName>
        <fullName evidence="4">Transmembrane protein</fullName>
    </recommendedName>
</protein>
<dbReference type="EnsemblMetazoa" id="SMAR006376-RA">
    <property type="protein sequence ID" value="SMAR006376-PA"/>
    <property type="gene ID" value="SMAR006376"/>
</dbReference>
<keyword evidence="1" id="KW-1133">Transmembrane helix</keyword>
<evidence type="ECO:0000313" key="2">
    <source>
        <dbReference type="EnsemblMetazoa" id="SMAR006376-PA"/>
    </source>
</evidence>
<keyword evidence="1" id="KW-0812">Transmembrane</keyword>
<dbReference type="AlphaFoldDB" id="T1IYQ9"/>
<evidence type="ECO:0000313" key="3">
    <source>
        <dbReference type="Proteomes" id="UP000014500"/>
    </source>
</evidence>
<reference evidence="3" key="1">
    <citation type="submission" date="2011-05" db="EMBL/GenBank/DDBJ databases">
        <authorList>
            <person name="Richards S.R."/>
            <person name="Qu J."/>
            <person name="Jiang H."/>
            <person name="Jhangiani S.N."/>
            <person name="Agravi P."/>
            <person name="Goodspeed R."/>
            <person name="Gross S."/>
            <person name="Mandapat C."/>
            <person name="Jackson L."/>
            <person name="Mathew T."/>
            <person name="Pu L."/>
            <person name="Thornton R."/>
            <person name="Saada N."/>
            <person name="Wilczek-Boney K.B."/>
            <person name="Lee S."/>
            <person name="Kovar C."/>
            <person name="Wu Y."/>
            <person name="Scherer S.E."/>
            <person name="Worley K.C."/>
            <person name="Muzny D.M."/>
            <person name="Gibbs R."/>
        </authorList>
    </citation>
    <scope>NUCLEOTIDE SEQUENCE</scope>
    <source>
        <strain evidence="3">Brora</strain>
    </source>
</reference>
<evidence type="ECO:0000256" key="1">
    <source>
        <dbReference type="SAM" id="Phobius"/>
    </source>
</evidence>
<name>T1IYQ9_STRMM</name>
<reference evidence="2" key="2">
    <citation type="submission" date="2015-02" db="UniProtKB">
        <authorList>
            <consortium name="EnsemblMetazoa"/>
        </authorList>
    </citation>
    <scope>IDENTIFICATION</scope>
</reference>
<dbReference type="HOGENOM" id="CLU_2471914_0_0_1"/>
<dbReference type="Proteomes" id="UP000014500">
    <property type="component" value="Unassembled WGS sequence"/>
</dbReference>
<organism evidence="2 3">
    <name type="scientific">Strigamia maritima</name>
    <name type="common">European centipede</name>
    <name type="synonym">Geophilus maritimus</name>
    <dbReference type="NCBI Taxonomy" id="126957"/>
    <lineage>
        <taxon>Eukaryota</taxon>
        <taxon>Metazoa</taxon>
        <taxon>Ecdysozoa</taxon>
        <taxon>Arthropoda</taxon>
        <taxon>Myriapoda</taxon>
        <taxon>Chilopoda</taxon>
        <taxon>Pleurostigmophora</taxon>
        <taxon>Geophilomorpha</taxon>
        <taxon>Linotaeniidae</taxon>
        <taxon>Strigamia</taxon>
    </lineage>
</organism>
<dbReference type="EMBL" id="JH431694">
    <property type="status" value="NOT_ANNOTATED_CDS"/>
    <property type="molecule type" value="Genomic_DNA"/>
</dbReference>
<keyword evidence="1" id="KW-0472">Membrane</keyword>
<accession>T1IYQ9</accession>